<dbReference type="VEuPathDB" id="FungiDB:GGTG_09308"/>
<proteinExistence type="predicted"/>
<evidence type="ECO:0000256" key="1">
    <source>
        <dbReference type="SAM" id="Phobius"/>
    </source>
</evidence>
<keyword evidence="1" id="KW-1133">Transmembrane helix</keyword>
<dbReference type="eggNOG" id="ENOG502SHVK">
    <property type="taxonomic scope" value="Eukaryota"/>
</dbReference>
<feature type="transmembrane region" description="Helical" evidence="1">
    <location>
        <begin position="90"/>
        <end position="110"/>
    </location>
</feature>
<feature type="transmembrane region" description="Helical" evidence="1">
    <location>
        <begin position="357"/>
        <end position="377"/>
    </location>
</feature>
<dbReference type="HOGENOM" id="CLU_038717_2_0_1"/>
<feature type="transmembrane region" description="Helical" evidence="1">
    <location>
        <begin position="262"/>
        <end position="284"/>
    </location>
</feature>
<organism evidence="2">
    <name type="scientific">Gaeumannomyces tritici (strain R3-111a-1)</name>
    <name type="common">Wheat and barley take-all root rot fungus</name>
    <name type="synonym">Gaeumannomyces graminis var. tritici</name>
    <dbReference type="NCBI Taxonomy" id="644352"/>
    <lineage>
        <taxon>Eukaryota</taxon>
        <taxon>Fungi</taxon>
        <taxon>Dikarya</taxon>
        <taxon>Ascomycota</taxon>
        <taxon>Pezizomycotina</taxon>
        <taxon>Sordariomycetes</taxon>
        <taxon>Sordariomycetidae</taxon>
        <taxon>Magnaporthales</taxon>
        <taxon>Magnaporthaceae</taxon>
        <taxon>Gaeumannomyces</taxon>
    </lineage>
</organism>
<evidence type="ECO:0000313" key="4">
    <source>
        <dbReference type="Proteomes" id="UP000006039"/>
    </source>
</evidence>
<feature type="transmembrane region" description="Helical" evidence="1">
    <location>
        <begin position="122"/>
        <end position="147"/>
    </location>
</feature>
<name>J3P711_GAET3</name>
<dbReference type="EMBL" id="GL385399">
    <property type="protein sequence ID" value="EJT72442.1"/>
    <property type="molecule type" value="Genomic_DNA"/>
</dbReference>
<dbReference type="OrthoDB" id="72269at2759"/>
<dbReference type="RefSeq" id="XP_009225416.1">
    <property type="nucleotide sequence ID" value="XM_009227152.1"/>
</dbReference>
<evidence type="ECO:0000313" key="2">
    <source>
        <dbReference type="EMBL" id="EJT72442.1"/>
    </source>
</evidence>
<keyword evidence="1" id="KW-0812">Transmembrane</keyword>
<reference evidence="2" key="2">
    <citation type="submission" date="2010-07" db="EMBL/GenBank/DDBJ databases">
        <authorList>
            <consortium name="The Broad Institute Genome Sequencing Platform"/>
            <consortium name="Broad Institute Genome Sequencing Center for Infectious Disease"/>
            <person name="Ma L.-J."/>
            <person name="Dead R."/>
            <person name="Young S."/>
            <person name="Zeng Q."/>
            <person name="Koehrsen M."/>
            <person name="Alvarado L."/>
            <person name="Berlin A."/>
            <person name="Chapman S.B."/>
            <person name="Chen Z."/>
            <person name="Freedman E."/>
            <person name="Gellesch M."/>
            <person name="Goldberg J."/>
            <person name="Griggs A."/>
            <person name="Gujja S."/>
            <person name="Heilman E.R."/>
            <person name="Heiman D."/>
            <person name="Hepburn T."/>
            <person name="Howarth C."/>
            <person name="Jen D."/>
            <person name="Larson L."/>
            <person name="Mehta T."/>
            <person name="Neiman D."/>
            <person name="Pearson M."/>
            <person name="Roberts A."/>
            <person name="Saif S."/>
            <person name="Shea T."/>
            <person name="Shenoy N."/>
            <person name="Sisk P."/>
            <person name="Stolte C."/>
            <person name="Sykes S."/>
            <person name="Walk T."/>
            <person name="White J."/>
            <person name="Yandava C."/>
            <person name="Haas B."/>
            <person name="Nusbaum C."/>
            <person name="Birren B."/>
        </authorList>
    </citation>
    <scope>NUCLEOTIDE SEQUENCE</scope>
    <source>
        <strain evidence="2">R3-111a-1</strain>
    </source>
</reference>
<evidence type="ECO:0000313" key="3">
    <source>
        <dbReference type="EnsemblFungi" id="EJT72442"/>
    </source>
</evidence>
<accession>J3P711</accession>
<dbReference type="STRING" id="644352.J3P711"/>
<dbReference type="GeneID" id="20349766"/>
<dbReference type="Proteomes" id="UP000006039">
    <property type="component" value="Unassembled WGS sequence"/>
</dbReference>
<reference evidence="3" key="5">
    <citation type="submission" date="2018-04" db="UniProtKB">
        <authorList>
            <consortium name="EnsemblFungi"/>
        </authorList>
    </citation>
    <scope>IDENTIFICATION</scope>
    <source>
        <strain evidence="3">R3-111a-1</strain>
    </source>
</reference>
<reference evidence="3" key="4">
    <citation type="journal article" date="2015" name="G3 (Bethesda)">
        <title>Genome sequences of three phytopathogenic species of the Magnaporthaceae family of fungi.</title>
        <authorList>
            <person name="Okagaki L.H."/>
            <person name="Nunes C.C."/>
            <person name="Sailsbery J."/>
            <person name="Clay B."/>
            <person name="Brown D."/>
            <person name="John T."/>
            <person name="Oh Y."/>
            <person name="Young N."/>
            <person name="Fitzgerald M."/>
            <person name="Haas B.J."/>
            <person name="Zeng Q."/>
            <person name="Young S."/>
            <person name="Adiconis X."/>
            <person name="Fan L."/>
            <person name="Levin J.Z."/>
            <person name="Mitchell T.K."/>
            <person name="Okubara P.A."/>
            <person name="Farman M.L."/>
            <person name="Kohn L.M."/>
            <person name="Birren B."/>
            <person name="Ma L.-J."/>
            <person name="Dean R.A."/>
        </authorList>
    </citation>
    <scope>NUCLEOTIDE SEQUENCE</scope>
    <source>
        <strain evidence="3">R3-111a-1</strain>
    </source>
</reference>
<reference evidence="4" key="1">
    <citation type="submission" date="2010-07" db="EMBL/GenBank/DDBJ databases">
        <title>The genome sequence of Gaeumannomyces graminis var. tritici strain R3-111a-1.</title>
        <authorList>
            <consortium name="The Broad Institute Genome Sequencing Platform"/>
            <person name="Ma L.-J."/>
            <person name="Dead R."/>
            <person name="Young S."/>
            <person name="Zeng Q."/>
            <person name="Koehrsen M."/>
            <person name="Alvarado L."/>
            <person name="Berlin A."/>
            <person name="Chapman S.B."/>
            <person name="Chen Z."/>
            <person name="Freedman E."/>
            <person name="Gellesch M."/>
            <person name="Goldberg J."/>
            <person name="Griggs A."/>
            <person name="Gujja S."/>
            <person name="Heilman E.R."/>
            <person name="Heiman D."/>
            <person name="Hepburn T."/>
            <person name="Howarth C."/>
            <person name="Jen D."/>
            <person name="Larson L."/>
            <person name="Mehta T."/>
            <person name="Neiman D."/>
            <person name="Pearson M."/>
            <person name="Roberts A."/>
            <person name="Saif S."/>
            <person name="Shea T."/>
            <person name="Shenoy N."/>
            <person name="Sisk P."/>
            <person name="Stolte C."/>
            <person name="Sykes S."/>
            <person name="Walk T."/>
            <person name="White J."/>
            <person name="Yandava C."/>
            <person name="Haas B."/>
            <person name="Nusbaum C."/>
            <person name="Birren B."/>
        </authorList>
    </citation>
    <scope>NUCLEOTIDE SEQUENCE [LARGE SCALE GENOMIC DNA]</scope>
    <source>
        <strain evidence="4">R3-111a-1</strain>
    </source>
</reference>
<reference evidence="2" key="3">
    <citation type="submission" date="2010-09" db="EMBL/GenBank/DDBJ databases">
        <title>Annotation of Gaeumannomyces graminis var. tritici R3-111a-1.</title>
        <authorList>
            <consortium name="The Broad Institute Genome Sequencing Platform"/>
            <person name="Ma L.-J."/>
            <person name="Dead R."/>
            <person name="Young S.K."/>
            <person name="Zeng Q."/>
            <person name="Gargeya S."/>
            <person name="Fitzgerald M."/>
            <person name="Haas B."/>
            <person name="Abouelleil A."/>
            <person name="Alvarado L."/>
            <person name="Arachchi H.M."/>
            <person name="Berlin A."/>
            <person name="Brown A."/>
            <person name="Chapman S.B."/>
            <person name="Chen Z."/>
            <person name="Dunbar C."/>
            <person name="Freedman E."/>
            <person name="Gearin G."/>
            <person name="Gellesch M."/>
            <person name="Goldberg J."/>
            <person name="Griggs A."/>
            <person name="Gujja S."/>
            <person name="Heiman D."/>
            <person name="Howarth C."/>
            <person name="Larson L."/>
            <person name="Lui A."/>
            <person name="MacDonald P.J.P."/>
            <person name="Mehta T."/>
            <person name="Montmayeur A."/>
            <person name="Murphy C."/>
            <person name="Neiman D."/>
            <person name="Pearson M."/>
            <person name="Priest M."/>
            <person name="Roberts A."/>
            <person name="Saif S."/>
            <person name="Shea T."/>
            <person name="Shenoy N."/>
            <person name="Sisk P."/>
            <person name="Stolte C."/>
            <person name="Sykes S."/>
            <person name="Yandava C."/>
            <person name="Wortman J."/>
            <person name="Nusbaum C."/>
            <person name="Birren B."/>
        </authorList>
    </citation>
    <scope>NUCLEOTIDE SEQUENCE</scope>
    <source>
        <strain evidence="2">R3-111a-1</strain>
    </source>
</reference>
<keyword evidence="1" id="KW-0472">Membrane</keyword>
<protein>
    <recommendedName>
        <fullName evidence="5">Aflatrem synthesis protein A</fullName>
    </recommendedName>
</protein>
<dbReference type="AlphaFoldDB" id="J3P711"/>
<keyword evidence="4" id="KW-1185">Reference proteome</keyword>
<gene>
    <name evidence="3" type="primary">20349766</name>
    <name evidence="2" type="ORF">GGTG_09308</name>
</gene>
<evidence type="ECO:0008006" key="5">
    <source>
        <dbReference type="Google" id="ProtNLM"/>
    </source>
</evidence>
<feature type="transmembrane region" description="Helical" evidence="1">
    <location>
        <begin position="326"/>
        <end position="345"/>
    </location>
</feature>
<sequence length="395" mass="42986">MPYIAASPLFLVALSAAGAYCIMGLAWRSGLGDLNDKIAAEFPTRMPGFDTDGTLASHYTGNARVDQQLAGIVRFFATMTSGELQPLSLFSFWFSGQALAGLVIMTLDGLRAGNRGKAISYTALWGLCYQTITYGITIPIYVAVWLWTSPLAYMTATETPAREVAAALALDDADLSVMPHALIWGYILPTLLAGLPSPAVVSPEQKNNYLLIWQLFPVWTSLVQLLLSTAARRLRPRPGSEAAAATATVEGQKKALTHRLRWVYIFTLTVTTVIHVFAVLYAVVPSLRPESLAPLDPTAVTLVNTFKPAQTPFEAVRPVKSLADGILLLLQYDVYFAGAAFLYWASCQFRAATEAPTLSSVLIILTGPIGAALTLMWRRDERLLLDNDEPKVKTN</sequence>
<dbReference type="EnsemblFungi" id="EJT72442">
    <property type="protein sequence ID" value="EJT72442"/>
    <property type="gene ID" value="GGTG_09308"/>
</dbReference>